<dbReference type="AlphaFoldDB" id="A0A7G2CVJ4"/>
<evidence type="ECO:0000313" key="1">
    <source>
        <dbReference type="EMBL" id="CAD2222332.1"/>
    </source>
</evidence>
<dbReference type="Gene3D" id="3.90.70.30">
    <property type="entry name" value="Phytochelatin synthase, N-terminal domain"/>
    <property type="match status" value="1"/>
</dbReference>
<dbReference type="InterPro" id="IPR038156">
    <property type="entry name" value="PCS_N_sf"/>
</dbReference>
<dbReference type="InterPro" id="IPR038765">
    <property type="entry name" value="Papain-like_cys_pep_sf"/>
</dbReference>
<name>A0A7G2CVJ4_9TRYP</name>
<evidence type="ECO:0000313" key="2">
    <source>
        <dbReference type="Proteomes" id="UP000515908"/>
    </source>
</evidence>
<proteinExistence type="predicted"/>
<dbReference type="Proteomes" id="UP000515908">
    <property type="component" value="Chromosome 25"/>
</dbReference>
<sequence length="1056" mass="118481">MGVGRAARQRGNMFNDDADRARAVDGQDIASRQQAQAVRNARKHFFAGIPRLNDVVDHSRMLERNYLESEIILASAPCSWLFCMALAISFVSKVPTPVEKILRTNHLGLHHISLPAVTLAEMYDCCNDYIHSRFHRHTSYNKNCGDDEFEDDEDAAHFLTEEEMLRLEHLHCEMATFDTNVIDPDEEDFCVGMGEHPPIPSLAQFRKELVDHASDPNSLYIFNFDPYVIEENEVRLKSNMAESEEEAAAILAAMRHTKETKGCFGILLDFNVVQRTVTFGVPHMTVQQYEQTEEGGEEVHANLERYSSVFANLILEEHTVSMQTLYDSLVQIDFFSKLSRGFVRVFISEDFAPKVESIFPLFVVDGSSAGGLMTNLLDVKIAPHILGLAMLHHLTITFLLTDSARRKQSSRNLLSKVNVCDVKLRGIPLTKIIQQLSLPLSVIVTGSEKSSVATAFVWYLFFLQQLQVQSDVRLGLVLPERRGGAEDGQPNIYEEEFIDHLRIVVESKSVMLIGFNLNRALNVRISERKEPAHFAIVIGLDEERGIVRLADVNVKRFRKTWHIPLQRLYNATMGFGYMVASSDKKIIKSLNCKEFNDFALSQARFGLPPQVGVIQGRFEFPPGTYAVTVLADAVARLGYRSDVERFLNFSGFHYTYFLSKHMPLECATFVLQNYSHYALDDALTITPAHYCYHAGCLPAGEEDPYNNLVNPLHIIRTEEGFAEVINSALEDPENKILIVKYDWQIIRDVPAVWNGSYGGSYGIVVAYDKAAGLVTLSTGDAVPFYRVFACPLSLLFEAVCSWDPTDQRARGTILMEKKSQESNYINTKGFDMAHCLVHHPFKPIFSSTCSCLALATTEMMQNIQSPQLLGGAPLAVEDEDETKRYKRYNNIFSAEDFLYALPSFNVHDWEVKAQSEYSIVDMANMAFLALKLPLVAKDMLQEHPELLEDAAAFTEACRGVSGLLTITLIAYDTDKLHGLPGSSAGIVNRVATLDDEEDENDPQVFKGEGAGTVQLVEGDPARWGMLVERTIEELMAATTAIILIEEVMGDEEGEEQ</sequence>
<dbReference type="EMBL" id="LR877169">
    <property type="protein sequence ID" value="CAD2222332.1"/>
    <property type="molecule type" value="Genomic_DNA"/>
</dbReference>
<gene>
    <name evidence="1" type="ORF">ADEAN_000987600</name>
</gene>
<dbReference type="SUPFAM" id="SSF54001">
    <property type="entry name" value="Cysteine proteinases"/>
    <property type="match status" value="2"/>
</dbReference>
<organism evidence="1 2">
    <name type="scientific">Angomonas deanei</name>
    <dbReference type="NCBI Taxonomy" id="59799"/>
    <lineage>
        <taxon>Eukaryota</taxon>
        <taxon>Discoba</taxon>
        <taxon>Euglenozoa</taxon>
        <taxon>Kinetoplastea</taxon>
        <taxon>Metakinetoplastina</taxon>
        <taxon>Trypanosomatida</taxon>
        <taxon>Trypanosomatidae</taxon>
        <taxon>Strigomonadinae</taxon>
        <taxon>Angomonas</taxon>
    </lineage>
</organism>
<accession>A0A7G2CVJ4</accession>
<keyword evidence="2" id="KW-1185">Reference proteome</keyword>
<protein>
    <submittedName>
        <fullName evidence="1">Uncharacterized protein</fullName>
    </submittedName>
</protein>
<dbReference type="VEuPathDB" id="TriTrypDB:ADEAN_000987600"/>
<reference evidence="1 2" key="1">
    <citation type="submission" date="2020-08" db="EMBL/GenBank/DDBJ databases">
        <authorList>
            <person name="Newling K."/>
            <person name="Davey J."/>
            <person name="Forrester S."/>
        </authorList>
    </citation>
    <scope>NUCLEOTIDE SEQUENCE [LARGE SCALE GENOMIC DNA]</scope>
    <source>
        <strain evidence="2">Crithidia deanei Carvalho (ATCC PRA-265)</strain>
    </source>
</reference>